<comment type="caution">
    <text evidence="1">The sequence shown here is derived from an EMBL/GenBank/DDBJ whole genome shotgun (WGS) entry which is preliminary data.</text>
</comment>
<keyword evidence="2" id="KW-1185">Reference proteome</keyword>
<proteinExistence type="predicted"/>
<protein>
    <submittedName>
        <fullName evidence="1">Uncharacterized protein</fullName>
    </submittedName>
</protein>
<dbReference type="Proteomes" id="UP000268016">
    <property type="component" value="Unassembled WGS sequence"/>
</dbReference>
<dbReference type="AlphaFoldDB" id="A0A3N2R601"/>
<name>A0A3N2R601_9RHOB</name>
<gene>
    <name evidence="1" type="ORF">EAT49_10765</name>
</gene>
<evidence type="ECO:0000313" key="2">
    <source>
        <dbReference type="Proteomes" id="UP000268016"/>
    </source>
</evidence>
<dbReference type="EMBL" id="RDRB01000004">
    <property type="protein sequence ID" value="ROU02786.1"/>
    <property type="molecule type" value="Genomic_DNA"/>
</dbReference>
<reference evidence="1 2" key="1">
    <citation type="submission" date="2018-10" db="EMBL/GenBank/DDBJ databases">
        <title>Histidinibacterium lentulum gen. nov., sp. nov., a marine bacterium from the culture broth of Picochlorum sp. 122.</title>
        <authorList>
            <person name="Wang G."/>
        </authorList>
    </citation>
    <scope>NUCLEOTIDE SEQUENCE [LARGE SCALE GENOMIC DNA]</scope>
    <source>
        <strain evidence="1 2">B17</strain>
    </source>
</reference>
<dbReference type="OrthoDB" id="7847081at2"/>
<accession>A0A3N2R601</accession>
<evidence type="ECO:0000313" key="1">
    <source>
        <dbReference type="EMBL" id="ROU02786.1"/>
    </source>
</evidence>
<sequence length="207" mass="22572">MTEALHVPAEFLGNKQTKSDLDAILKALSDDKTRRIAEVALSLTAQIVERDEDAEGDLTDAEQEALALSGIDTSSEMSREDFYASEPVKEGLSGLARMTGEAIPLAEAASLMGVGDSRLRQRISDGSLVAIPRPRGRGWLIPAFQLSERGELPYLSKVLKAARTRLSAREYDRLFRAPQDDLEGMSIRDWLLGGGDPERAAFIVASQ</sequence>
<organism evidence="1 2">
    <name type="scientific">Histidinibacterium lentulum</name>
    <dbReference type="NCBI Taxonomy" id="2480588"/>
    <lineage>
        <taxon>Bacteria</taxon>
        <taxon>Pseudomonadati</taxon>
        <taxon>Pseudomonadota</taxon>
        <taxon>Alphaproteobacteria</taxon>
        <taxon>Rhodobacterales</taxon>
        <taxon>Paracoccaceae</taxon>
        <taxon>Histidinibacterium</taxon>
    </lineage>
</organism>
<dbReference type="RefSeq" id="WP_123642309.1">
    <property type="nucleotide sequence ID" value="NZ_ML119084.1"/>
</dbReference>